<evidence type="ECO:0000256" key="1">
    <source>
        <dbReference type="SAM" id="MobiDB-lite"/>
    </source>
</evidence>
<reference evidence="2" key="2">
    <citation type="submission" date="2021-04" db="EMBL/GenBank/DDBJ databases">
        <authorList>
            <person name="Gilroy R."/>
        </authorList>
    </citation>
    <scope>NUCLEOTIDE SEQUENCE</scope>
    <source>
        <strain evidence="2">1068</strain>
    </source>
</reference>
<feature type="region of interest" description="Disordered" evidence="1">
    <location>
        <begin position="1"/>
        <end position="21"/>
    </location>
</feature>
<sequence length="72" mass="7883">MNNNSLKTDDKYHVESSSVNDLDSCATTEATGLIPSLPQSEAELAAYKSILPYSPDCITSERSSKKKNTEEK</sequence>
<dbReference type="EMBL" id="DXBG01000175">
    <property type="protein sequence ID" value="HIZ65738.1"/>
    <property type="molecule type" value="Genomic_DNA"/>
</dbReference>
<accession>A0A9D2JT43</accession>
<dbReference type="Proteomes" id="UP000824056">
    <property type="component" value="Unassembled WGS sequence"/>
</dbReference>
<comment type="caution">
    <text evidence="2">The sequence shown here is derived from an EMBL/GenBank/DDBJ whole genome shotgun (WGS) entry which is preliminary data.</text>
</comment>
<dbReference type="AlphaFoldDB" id="A0A9D2JT43"/>
<gene>
    <name evidence="2" type="ORF">H9809_07555</name>
</gene>
<protein>
    <submittedName>
        <fullName evidence="2">GTPase</fullName>
    </submittedName>
</protein>
<evidence type="ECO:0000313" key="2">
    <source>
        <dbReference type="EMBL" id="HIZ65738.1"/>
    </source>
</evidence>
<evidence type="ECO:0000313" key="3">
    <source>
        <dbReference type="Proteomes" id="UP000824056"/>
    </source>
</evidence>
<reference evidence="2" key="1">
    <citation type="journal article" date="2021" name="PeerJ">
        <title>Extensive microbial diversity within the chicken gut microbiome revealed by metagenomics and culture.</title>
        <authorList>
            <person name="Gilroy R."/>
            <person name="Ravi A."/>
            <person name="Getino M."/>
            <person name="Pursley I."/>
            <person name="Horton D.L."/>
            <person name="Alikhan N.F."/>
            <person name="Baker D."/>
            <person name="Gharbi K."/>
            <person name="Hall N."/>
            <person name="Watson M."/>
            <person name="Adriaenssens E.M."/>
            <person name="Foster-Nyarko E."/>
            <person name="Jarju S."/>
            <person name="Secka A."/>
            <person name="Antonio M."/>
            <person name="Oren A."/>
            <person name="Chaudhuri R.R."/>
            <person name="La Ragione R."/>
            <person name="Hildebrand F."/>
            <person name="Pallen M.J."/>
        </authorList>
    </citation>
    <scope>NUCLEOTIDE SEQUENCE</scope>
    <source>
        <strain evidence="2">1068</strain>
    </source>
</reference>
<name>A0A9D2JT43_9FIRM</name>
<organism evidence="2 3">
    <name type="scientific">Candidatus Blautia pullicola</name>
    <dbReference type="NCBI Taxonomy" id="2838498"/>
    <lineage>
        <taxon>Bacteria</taxon>
        <taxon>Bacillati</taxon>
        <taxon>Bacillota</taxon>
        <taxon>Clostridia</taxon>
        <taxon>Lachnospirales</taxon>
        <taxon>Lachnospiraceae</taxon>
        <taxon>Blautia</taxon>
    </lineage>
</organism>
<proteinExistence type="predicted"/>